<evidence type="ECO:0000313" key="2">
    <source>
        <dbReference type="Proteomes" id="UP000425817"/>
    </source>
</evidence>
<dbReference type="InterPro" id="IPR011990">
    <property type="entry name" value="TPR-like_helical_dom_sf"/>
</dbReference>
<sequence>MENDASASASSLSPISGAQSYALTDEQRLALVAKAEAGNADSAFRLSLYYTFTFSDPDQSMHWLSMAAKGGHRIAQHNLAYDLYMNGIDLEKAAYWAAEAQKNGNEKAGWLLSEIETEKVVSGWTPLT</sequence>
<dbReference type="AlphaFoldDB" id="A0A6I6HJX8"/>
<dbReference type="SMART" id="SM00671">
    <property type="entry name" value="SEL1"/>
    <property type="match status" value="2"/>
</dbReference>
<dbReference type="SUPFAM" id="SSF81901">
    <property type="entry name" value="HCP-like"/>
    <property type="match status" value="1"/>
</dbReference>
<proteinExistence type="predicted"/>
<dbReference type="InterPro" id="IPR006597">
    <property type="entry name" value="Sel1-like"/>
</dbReference>
<name>A0A6I6HJX8_VARPD</name>
<evidence type="ECO:0000313" key="1">
    <source>
        <dbReference type="EMBL" id="QGW83191.1"/>
    </source>
</evidence>
<organism evidence="1 2">
    <name type="scientific">Variovorax paradoxus</name>
    <dbReference type="NCBI Taxonomy" id="34073"/>
    <lineage>
        <taxon>Bacteria</taxon>
        <taxon>Pseudomonadati</taxon>
        <taxon>Pseudomonadota</taxon>
        <taxon>Betaproteobacteria</taxon>
        <taxon>Burkholderiales</taxon>
        <taxon>Comamonadaceae</taxon>
        <taxon>Variovorax</taxon>
    </lineage>
</organism>
<dbReference type="RefSeq" id="WP_157614609.1">
    <property type="nucleotide sequence ID" value="NZ_CP046622.1"/>
</dbReference>
<accession>A0A6I6HJX8</accession>
<dbReference type="Gene3D" id="1.25.40.10">
    <property type="entry name" value="Tetratricopeptide repeat domain"/>
    <property type="match status" value="1"/>
</dbReference>
<dbReference type="Proteomes" id="UP000425817">
    <property type="component" value="Chromosome"/>
</dbReference>
<protein>
    <recommendedName>
        <fullName evidence="3">Sel1 repeat family protein</fullName>
    </recommendedName>
</protein>
<dbReference type="OrthoDB" id="8850901at2"/>
<gene>
    <name evidence="1" type="ORF">GOQ09_17120</name>
</gene>
<reference evidence="1 2" key="1">
    <citation type="submission" date="2019-12" db="EMBL/GenBank/DDBJ databases">
        <title>Hybrid Genome Assemblies of two High G+C Isolates from Undergraduate Microbiology Courses.</title>
        <authorList>
            <person name="Ne Ville C.J."/>
            <person name="Enright D."/>
            <person name="Hernandez I."/>
            <person name="Dodsworth J."/>
            <person name="Orwin P.M."/>
        </authorList>
    </citation>
    <scope>NUCLEOTIDE SEQUENCE [LARGE SCALE GENOMIC DNA]</scope>
    <source>
        <strain evidence="1 2">CSUSB</strain>
    </source>
</reference>
<evidence type="ECO:0008006" key="3">
    <source>
        <dbReference type="Google" id="ProtNLM"/>
    </source>
</evidence>
<dbReference type="EMBL" id="CP046622">
    <property type="protein sequence ID" value="QGW83191.1"/>
    <property type="molecule type" value="Genomic_DNA"/>
</dbReference>